<gene>
    <name evidence="8" type="ORF">N303_02276</name>
</gene>
<dbReference type="InterPro" id="IPR036497">
    <property type="entry name" value="GLTP_sf"/>
</dbReference>
<evidence type="ECO:0000259" key="7">
    <source>
        <dbReference type="PROSITE" id="PS50003"/>
    </source>
</evidence>
<comment type="subcellular location">
    <subcellularLocation>
        <location evidence="2">Golgi apparatus</location>
        <location evidence="2">trans-Golgi network membrane</location>
    </subcellularLocation>
    <subcellularLocation>
        <location evidence="1">Membrane</location>
        <topology evidence="1">Peripheral membrane protein</topology>
    </subcellularLocation>
</comment>
<dbReference type="EMBL" id="KL447660">
    <property type="protein sequence ID" value="KFO76077.1"/>
    <property type="molecule type" value="Genomic_DNA"/>
</dbReference>
<evidence type="ECO:0000256" key="6">
    <source>
        <dbReference type="ARBA" id="ARBA00023136"/>
    </source>
</evidence>
<dbReference type="GO" id="GO:0016020">
    <property type="term" value="C:membrane"/>
    <property type="evidence" value="ECO:0007669"/>
    <property type="project" value="UniProtKB-SubCell"/>
</dbReference>
<dbReference type="GO" id="GO:1902387">
    <property type="term" value="F:ceramide 1-phosphate binding"/>
    <property type="evidence" value="ECO:0007669"/>
    <property type="project" value="TreeGrafter"/>
</dbReference>
<keyword evidence="6" id="KW-0472">Membrane</keyword>
<dbReference type="Proteomes" id="UP000053760">
    <property type="component" value="Unassembled WGS sequence"/>
</dbReference>
<feature type="non-terminal residue" evidence="8">
    <location>
        <position position="514"/>
    </location>
</feature>
<evidence type="ECO:0000256" key="1">
    <source>
        <dbReference type="ARBA" id="ARBA00004170"/>
    </source>
</evidence>
<protein>
    <recommendedName>
        <fullName evidence="3">Pleckstrin homology domain-containing family A member 8</fullName>
    </recommendedName>
</protein>
<dbReference type="STRING" id="55661.A0A091GPN3"/>
<keyword evidence="4" id="KW-0813">Transport</keyword>
<dbReference type="SUPFAM" id="SSF50729">
    <property type="entry name" value="PH domain-like"/>
    <property type="match status" value="1"/>
</dbReference>
<keyword evidence="5" id="KW-0333">Golgi apparatus</keyword>
<dbReference type="InterPro" id="IPR014830">
    <property type="entry name" value="Glycolipid_transfer_prot_dom"/>
</dbReference>
<dbReference type="FunFam" id="2.30.29.30:FF:000085">
    <property type="entry name" value="Pleckstrin homology domain-containing family A member 8"/>
    <property type="match status" value="1"/>
</dbReference>
<dbReference type="Gene3D" id="2.30.29.30">
    <property type="entry name" value="Pleckstrin-homology domain (PH domain)/Phosphotyrosine-binding domain (PTB)"/>
    <property type="match status" value="1"/>
</dbReference>
<name>A0A091GPN3_CUCCA</name>
<accession>A0A091GPN3</accession>
<evidence type="ECO:0000256" key="5">
    <source>
        <dbReference type="ARBA" id="ARBA00023034"/>
    </source>
</evidence>
<dbReference type="PROSITE" id="PS50003">
    <property type="entry name" value="PH_DOMAIN"/>
    <property type="match status" value="1"/>
</dbReference>
<dbReference type="InterPro" id="IPR011993">
    <property type="entry name" value="PH-like_dom_sf"/>
</dbReference>
<feature type="non-terminal residue" evidence="8">
    <location>
        <position position="1"/>
    </location>
</feature>
<dbReference type="GO" id="GO:0005829">
    <property type="term" value="C:cytosol"/>
    <property type="evidence" value="ECO:0007669"/>
    <property type="project" value="TreeGrafter"/>
</dbReference>
<dbReference type="InterPro" id="IPR001849">
    <property type="entry name" value="PH_domain"/>
</dbReference>
<evidence type="ECO:0000313" key="9">
    <source>
        <dbReference type="Proteomes" id="UP000053760"/>
    </source>
</evidence>
<reference evidence="8 9" key="1">
    <citation type="submission" date="2014-04" db="EMBL/GenBank/DDBJ databases">
        <title>Genome evolution of avian class.</title>
        <authorList>
            <person name="Zhang G."/>
            <person name="Li C."/>
        </authorList>
    </citation>
    <scope>NUCLEOTIDE SEQUENCE [LARGE SCALE GENOMIC DNA]</scope>
    <source>
        <strain evidence="8">BGI_N303</strain>
    </source>
</reference>
<dbReference type="AlphaFoldDB" id="A0A091GPN3"/>
<dbReference type="SUPFAM" id="SSF110004">
    <property type="entry name" value="Glycolipid transfer protein, GLTP"/>
    <property type="match status" value="1"/>
</dbReference>
<organism evidence="8 9">
    <name type="scientific">Cuculus canorus</name>
    <name type="common">Common cuckoo</name>
    <dbReference type="NCBI Taxonomy" id="55661"/>
    <lineage>
        <taxon>Eukaryota</taxon>
        <taxon>Metazoa</taxon>
        <taxon>Chordata</taxon>
        <taxon>Craniata</taxon>
        <taxon>Vertebrata</taxon>
        <taxon>Euteleostomi</taxon>
        <taxon>Archelosauria</taxon>
        <taxon>Archosauria</taxon>
        <taxon>Dinosauria</taxon>
        <taxon>Saurischia</taxon>
        <taxon>Theropoda</taxon>
        <taxon>Coelurosauria</taxon>
        <taxon>Aves</taxon>
        <taxon>Neognathae</taxon>
        <taxon>Neoaves</taxon>
        <taxon>Otidimorphae</taxon>
        <taxon>Cuculiformes</taxon>
        <taxon>Cuculidae</taxon>
        <taxon>Cuculus</taxon>
    </lineage>
</organism>
<proteinExistence type="predicted"/>
<feature type="domain" description="PH" evidence="7">
    <location>
        <begin position="1"/>
        <end position="81"/>
    </location>
</feature>
<dbReference type="FunFam" id="1.10.3520.10:FF:000001">
    <property type="entry name" value="Pleckstrin domain-containing family A member 8"/>
    <property type="match status" value="1"/>
</dbReference>
<evidence type="ECO:0000256" key="2">
    <source>
        <dbReference type="ARBA" id="ARBA00004198"/>
    </source>
</evidence>
<dbReference type="SMART" id="SM00233">
    <property type="entry name" value="PH"/>
    <property type="match status" value="1"/>
</dbReference>
<sequence>SGWQPRWFLLCGGILSYYDSQEDAWKGCKGSIQMAVCEIQVHPADNTRMDLIIPGEQYFYLKARNAVERQKWLVALGTAKACLTDSRTQKEKGKNTLLMTHTFTENTEALKTKMSELRLYCNLLVQQVHKTKEASISGASEPESGIDMGALLKSTCDTFLKTLEECMQIANTAFTSELLHQTPPGSPHLAVLRTNKVMASVLFSQSWHGWQMELNHCENGSVKAEINHQEQTLIKSLECLNLETNEGSSDVSVEDHIAEDLTEDGENKLQAVESFGANSLLQSEMSSLSGLTPCEEDGNENDSPTFFSVMSNRFSDIELREEEGIPTEEFLESCYAIVPVLDKLGPTVFAPVKMDFVGNIKKINQKFITNKEEFDTLQKIVLHEVNAGVAQVRNSATEALLWLKRGLKFLKGFLTEVKNGEKNIQTALNNAYGKTLRQHHGWVVRGVFALALRAAPTYEDFVAALSVEECDPQEERFYKGMQRDLNIYLPAMEKQLNILDTLYEVHGLESDEVV</sequence>
<evidence type="ECO:0000256" key="3">
    <source>
        <dbReference type="ARBA" id="ARBA00016588"/>
    </source>
</evidence>
<dbReference type="Pfam" id="PF08718">
    <property type="entry name" value="GLTP"/>
    <property type="match status" value="1"/>
</dbReference>
<keyword evidence="9" id="KW-1185">Reference proteome</keyword>
<dbReference type="PANTHER" id="PTHR10219">
    <property type="entry name" value="GLYCOLIPID TRANSFER PROTEIN-RELATED"/>
    <property type="match status" value="1"/>
</dbReference>
<dbReference type="GO" id="GO:1902388">
    <property type="term" value="F:ceramide 1-phosphate transfer activity"/>
    <property type="evidence" value="ECO:0007669"/>
    <property type="project" value="TreeGrafter"/>
</dbReference>
<evidence type="ECO:0000313" key="8">
    <source>
        <dbReference type="EMBL" id="KFO76077.1"/>
    </source>
</evidence>
<dbReference type="GO" id="GO:0005794">
    <property type="term" value="C:Golgi apparatus"/>
    <property type="evidence" value="ECO:0007669"/>
    <property type="project" value="UniProtKB-SubCell"/>
</dbReference>
<evidence type="ECO:0000256" key="4">
    <source>
        <dbReference type="ARBA" id="ARBA00022448"/>
    </source>
</evidence>
<dbReference type="Gene3D" id="1.10.3520.10">
    <property type="entry name" value="Glycolipid transfer protein"/>
    <property type="match status" value="1"/>
</dbReference>
<dbReference type="Pfam" id="PF00169">
    <property type="entry name" value="PH"/>
    <property type="match status" value="1"/>
</dbReference>
<dbReference type="PANTHER" id="PTHR10219:SF25">
    <property type="entry name" value="PLECKSTRIN HOMOLOGY DOMAIN-CONTAINING FAMILY A MEMBER 8"/>
    <property type="match status" value="1"/>
</dbReference>